<reference evidence="2" key="1">
    <citation type="journal article" date="2019" name="Int. J. Syst. Evol. Microbiol.">
        <title>The Global Catalogue of Microorganisms (GCM) 10K type strain sequencing project: providing services to taxonomists for standard genome sequencing and annotation.</title>
        <authorList>
            <consortium name="The Broad Institute Genomics Platform"/>
            <consortium name="The Broad Institute Genome Sequencing Center for Infectious Disease"/>
            <person name="Wu L."/>
            <person name="Ma J."/>
        </authorList>
    </citation>
    <scope>NUCLEOTIDE SEQUENCE [LARGE SCALE GENOMIC DNA]</scope>
    <source>
        <strain evidence="2">JCM 3115</strain>
    </source>
</reference>
<keyword evidence="2" id="KW-1185">Reference proteome</keyword>
<dbReference type="Pfam" id="PF13830">
    <property type="entry name" value="DUF4192"/>
    <property type="match status" value="1"/>
</dbReference>
<dbReference type="RefSeq" id="WP_189245596.1">
    <property type="nucleotide sequence ID" value="NZ_BMQJ01000002.1"/>
</dbReference>
<evidence type="ECO:0000313" key="1">
    <source>
        <dbReference type="EMBL" id="GGP85992.1"/>
    </source>
</evidence>
<dbReference type="EMBL" id="BMQJ01000002">
    <property type="protein sequence ID" value="GGP85992.1"/>
    <property type="molecule type" value="Genomic_DNA"/>
</dbReference>
<gene>
    <name evidence="1" type="ORF">GCM10010140_14220</name>
</gene>
<protein>
    <recommendedName>
        <fullName evidence="3">DUF4192 domain-containing protein</fullName>
    </recommendedName>
</protein>
<organism evidence="1 2">
    <name type="scientific">Streptosporangium pseudovulgare</name>
    <dbReference type="NCBI Taxonomy" id="35765"/>
    <lineage>
        <taxon>Bacteria</taxon>
        <taxon>Bacillati</taxon>
        <taxon>Actinomycetota</taxon>
        <taxon>Actinomycetes</taxon>
        <taxon>Streptosporangiales</taxon>
        <taxon>Streptosporangiaceae</taxon>
        <taxon>Streptosporangium</taxon>
    </lineage>
</organism>
<evidence type="ECO:0000313" key="2">
    <source>
        <dbReference type="Proteomes" id="UP000611554"/>
    </source>
</evidence>
<sequence>MTTDLPASPAPSVQSVSLADRPGLLLRSTEDILGAVPYLLGFHPADSLVAIGLRGRPPRGRLHLTVRWDLPPVDPDAAQVAAVFRREGVTQVILAGYGTGPLVTPVMDETVAAFHRGGLVVVDALRVEDGRYWSYLCSRSGCCPPDGTPYDPRAGEIAARATVRGLVALPDRESLARSLDPVGGAAREAMRRATARVTREIGERLAVCGDVEGFAAEFVADGVARVRAAIGAYAAGRRLDDEQAARLGLDLAVVRVRDEAWALVTDDSCDVHRRLWQDLTLRLEPRFVPPAASLLGVVAWREGDSALAGIALTRAREADPGYSMANLLMHALRHLVPPQALKDRMPSPEELDEEMGSPRAAWLLPMISLLEEAGASAG</sequence>
<proteinExistence type="predicted"/>
<dbReference type="InterPro" id="IPR025447">
    <property type="entry name" value="DUF4192"/>
</dbReference>
<evidence type="ECO:0008006" key="3">
    <source>
        <dbReference type="Google" id="ProtNLM"/>
    </source>
</evidence>
<accession>A0ABQ2QL02</accession>
<dbReference type="Proteomes" id="UP000611554">
    <property type="component" value="Unassembled WGS sequence"/>
</dbReference>
<comment type="caution">
    <text evidence="1">The sequence shown here is derived from an EMBL/GenBank/DDBJ whole genome shotgun (WGS) entry which is preliminary data.</text>
</comment>
<name>A0ABQ2QL02_9ACTN</name>